<dbReference type="Proteomes" id="UP000198885">
    <property type="component" value="Unassembled WGS sequence"/>
</dbReference>
<dbReference type="InterPro" id="IPR012336">
    <property type="entry name" value="Thioredoxin-like_fold"/>
</dbReference>
<keyword evidence="4" id="KW-0560">Oxidoreductase</keyword>
<dbReference type="PANTHER" id="PTHR13887:SF14">
    <property type="entry name" value="DISULFIDE BOND FORMATION PROTEIN D"/>
    <property type="match status" value="1"/>
</dbReference>
<dbReference type="STRING" id="641238.SAMN04490244_10946"/>
<keyword evidence="6" id="KW-0676">Redox-active center</keyword>
<accession>A0A1H9W3B3</accession>
<feature type="domain" description="Thioredoxin" evidence="7">
    <location>
        <begin position="31"/>
        <end position="175"/>
    </location>
</feature>
<proteinExistence type="inferred from homology"/>
<keyword evidence="8" id="KW-0413">Isomerase</keyword>
<organism evidence="8 9">
    <name type="scientific">Tranquillimonas rosea</name>
    <dbReference type="NCBI Taxonomy" id="641238"/>
    <lineage>
        <taxon>Bacteria</taxon>
        <taxon>Pseudomonadati</taxon>
        <taxon>Pseudomonadota</taxon>
        <taxon>Alphaproteobacteria</taxon>
        <taxon>Rhodobacterales</taxon>
        <taxon>Roseobacteraceae</taxon>
        <taxon>Tranquillimonas</taxon>
    </lineage>
</organism>
<evidence type="ECO:0000256" key="3">
    <source>
        <dbReference type="ARBA" id="ARBA00022729"/>
    </source>
</evidence>
<dbReference type="GO" id="GO:0016853">
    <property type="term" value="F:isomerase activity"/>
    <property type="evidence" value="ECO:0007669"/>
    <property type="project" value="UniProtKB-KW"/>
</dbReference>
<comment type="function">
    <text evidence="1">May be required for disulfide bond formation in some proteins.</text>
</comment>
<dbReference type="RefSeq" id="WP_092694987.1">
    <property type="nucleotide sequence ID" value="NZ_FOGU01000009.1"/>
</dbReference>
<keyword evidence="5" id="KW-1015">Disulfide bond</keyword>
<dbReference type="InterPro" id="IPR036249">
    <property type="entry name" value="Thioredoxin-like_sf"/>
</dbReference>
<dbReference type="EMBL" id="FOGU01000009">
    <property type="protein sequence ID" value="SES28231.1"/>
    <property type="molecule type" value="Genomic_DNA"/>
</dbReference>
<keyword evidence="9" id="KW-1185">Reference proteome</keyword>
<evidence type="ECO:0000313" key="9">
    <source>
        <dbReference type="Proteomes" id="UP000198885"/>
    </source>
</evidence>
<dbReference type="AlphaFoldDB" id="A0A1H9W3B3"/>
<dbReference type="Pfam" id="PF13462">
    <property type="entry name" value="Thioredoxin_4"/>
    <property type="match status" value="1"/>
</dbReference>
<dbReference type="GO" id="GO:0016491">
    <property type="term" value="F:oxidoreductase activity"/>
    <property type="evidence" value="ECO:0007669"/>
    <property type="project" value="UniProtKB-KW"/>
</dbReference>
<dbReference type="OrthoDB" id="8478320at2"/>
<sequence>MTRLLPAIAATTLLIGGGALYLNSQAGSDVLPLAAQAQEADAQGDQAEAGAESVEITEMTMGNPDADVQVIEYASFTCPHCQSFHETVFPDLKADYIDTDKIEFVYREVYFDRPGLWASMVARCGGEMRFFGIVDMLYDNQRDWVQGEPAEIADNLRGIGRKAGLNNEQLDACLTDGAKAQELVSWFEQNAEENGIESTPSFVINGETYSNMSYEDFSGILDEQLGE</sequence>
<dbReference type="Gene3D" id="3.40.30.10">
    <property type="entry name" value="Glutaredoxin"/>
    <property type="match status" value="1"/>
</dbReference>
<evidence type="ECO:0000256" key="2">
    <source>
        <dbReference type="ARBA" id="ARBA00005791"/>
    </source>
</evidence>
<evidence type="ECO:0000259" key="7">
    <source>
        <dbReference type="PROSITE" id="PS51352"/>
    </source>
</evidence>
<dbReference type="PROSITE" id="PS51352">
    <property type="entry name" value="THIOREDOXIN_2"/>
    <property type="match status" value="1"/>
</dbReference>
<reference evidence="8 9" key="1">
    <citation type="submission" date="2016-10" db="EMBL/GenBank/DDBJ databases">
        <authorList>
            <person name="de Groot N.N."/>
        </authorList>
    </citation>
    <scope>NUCLEOTIDE SEQUENCE [LARGE SCALE GENOMIC DNA]</scope>
    <source>
        <strain evidence="8 9">DSM 23042</strain>
    </source>
</reference>
<dbReference type="PANTHER" id="PTHR13887">
    <property type="entry name" value="GLUTATHIONE S-TRANSFERASE KAPPA"/>
    <property type="match status" value="1"/>
</dbReference>
<evidence type="ECO:0000256" key="1">
    <source>
        <dbReference type="ARBA" id="ARBA00003565"/>
    </source>
</evidence>
<evidence type="ECO:0000256" key="5">
    <source>
        <dbReference type="ARBA" id="ARBA00023157"/>
    </source>
</evidence>
<keyword evidence="3" id="KW-0732">Signal</keyword>
<evidence type="ECO:0000256" key="6">
    <source>
        <dbReference type="ARBA" id="ARBA00023284"/>
    </source>
</evidence>
<comment type="similarity">
    <text evidence="2">Belongs to the thioredoxin family. DsbA subfamily.</text>
</comment>
<dbReference type="InterPro" id="IPR013766">
    <property type="entry name" value="Thioredoxin_domain"/>
</dbReference>
<evidence type="ECO:0000256" key="4">
    <source>
        <dbReference type="ARBA" id="ARBA00023002"/>
    </source>
</evidence>
<dbReference type="SUPFAM" id="SSF52833">
    <property type="entry name" value="Thioredoxin-like"/>
    <property type="match status" value="1"/>
</dbReference>
<evidence type="ECO:0000313" key="8">
    <source>
        <dbReference type="EMBL" id="SES28231.1"/>
    </source>
</evidence>
<gene>
    <name evidence="8" type="ORF">SAMN04490244_10946</name>
</gene>
<name>A0A1H9W3B3_9RHOB</name>
<protein>
    <submittedName>
        <fullName evidence="8">Protein-disulfide isomerase</fullName>
    </submittedName>
</protein>